<dbReference type="SUPFAM" id="SSF90123">
    <property type="entry name" value="ABC transporter transmembrane region"/>
    <property type="match status" value="1"/>
</dbReference>
<dbReference type="GO" id="GO:0055038">
    <property type="term" value="C:recycling endosome membrane"/>
    <property type="evidence" value="ECO:0007669"/>
    <property type="project" value="UniProtKB-SubCell"/>
</dbReference>
<dbReference type="CDD" id="cd18594">
    <property type="entry name" value="ABC_6TM_CFTR_D1"/>
    <property type="match status" value="1"/>
</dbReference>
<evidence type="ECO:0000256" key="3">
    <source>
        <dbReference type="ARBA" id="ARBA00004477"/>
    </source>
</evidence>
<evidence type="ECO:0000256" key="17">
    <source>
        <dbReference type="ARBA" id="ARBA00022843"/>
    </source>
</evidence>
<dbReference type="Gene3D" id="1.20.1560.10">
    <property type="entry name" value="ABC transporter type 1, transmembrane domain"/>
    <property type="match status" value="1"/>
</dbReference>
<comment type="function">
    <text evidence="35">Epithelial ion channel that plays an important role in the regulation of epithelial ion and water transport and fluid homeostasis. Mediates the transport of chloride ions across the cell membrane. Possesses an intrinsic ATPase activity and utilizes ATP to gate its channel; the passive flow of anions through the channel is gated by cycles of ATP binding and hydrolysis by the ATP-binding domains. The ion channel is also permeable to HCO(3)(-); selectivity depends on the extracellular chloride concentration. Exerts its function also by modulating the activity of other ion channels and transporters. Contributes to the regulation of the pH and the ion content of the epithelial fluid layer.</text>
</comment>
<evidence type="ECO:0000256" key="11">
    <source>
        <dbReference type="ARBA" id="ARBA00022692"/>
    </source>
</evidence>
<evidence type="ECO:0000256" key="9">
    <source>
        <dbReference type="ARBA" id="ARBA00022475"/>
    </source>
</evidence>
<keyword evidence="26" id="KW-0449">Lipoprotein</keyword>
<dbReference type="CDD" id="cd03291">
    <property type="entry name" value="ABCC_CFTR1"/>
    <property type="match status" value="1"/>
</dbReference>
<protein>
    <recommendedName>
        <fullName evidence="7 35">Cystic fibrosis transmembrane conductance regulator</fullName>
        <ecNumber evidence="6 35">5.6.1.6</ecNumber>
    </recommendedName>
    <alternativeName>
        <fullName evidence="29 35">ATP-binding cassette sub-family C member 7</fullName>
    </alternativeName>
    <alternativeName>
        <fullName evidence="30 35">Channel conductance-controlling ATPase</fullName>
    </alternativeName>
    <alternativeName>
        <fullName evidence="31 35">cAMP-dependent chloride channel</fullName>
    </alternativeName>
</protein>
<feature type="transmembrane region" description="Helical" evidence="35">
    <location>
        <begin position="302"/>
        <end position="324"/>
    </location>
</feature>
<dbReference type="Pfam" id="PF00005">
    <property type="entry name" value="ABC_tran"/>
    <property type="match status" value="2"/>
</dbReference>
<evidence type="ECO:0000313" key="38">
    <source>
        <dbReference type="EMBL" id="MBZ3883341.1"/>
    </source>
</evidence>
<comment type="catalytic activity">
    <reaction evidence="34">
        <text>ATP + H2O = ADP + phosphate + H(+)</text>
        <dbReference type="Rhea" id="RHEA:13065"/>
        <dbReference type="ChEBI" id="CHEBI:15377"/>
        <dbReference type="ChEBI" id="CHEBI:15378"/>
        <dbReference type="ChEBI" id="CHEBI:30616"/>
        <dbReference type="ChEBI" id="CHEBI:43474"/>
        <dbReference type="ChEBI" id="CHEBI:456216"/>
    </reaction>
    <physiologicalReaction direction="left-to-right" evidence="34">
        <dbReference type="Rhea" id="RHEA:13066"/>
    </physiologicalReaction>
</comment>
<dbReference type="Proteomes" id="UP001166674">
    <property type="component" value="Unassembled WGS sequence"/>
</dbReference>
<dbReference type="InterPro" id="IPR017871">
    <property type="entry name" value="ABC_transporter-like_CS"/>
</dbReference>
<dbReference type="PRINTS" id="PR01851">
    <property type="entry name" value="CYSFIBREGLTR"/>
</dbReference>
<comment type="subcellular location">
    <subcellularLocation>
        <location evidence="2">Apical cell membrane</location>
        <topology evidence="2">Multi-pass membrane protein</topology>
    </subcellularLocation>
    <subcellularLocation>
        <location evidence="35">Cell membrane</location>
        <topology evidence="35">Multi-pass membrane protein</topology>
    </subcellularLocation>
    <subcellularLocation>
        <location evidence="4">Early endosome membrane</location>
        <topology evidence="4">Multi-pass membrane protein</topology>
    </subcellularLocation>
    <subcellularLocation>
        <location evidence="3">Endoplasmic reticulum membrane</location>
        <topology evidence="3">Multi-pass membrane protein</topology>
    </subcellularLocation>
    <subcellularLocation>
        <location evidence="1">Recycling endosome membrane</location>
        <topology evidence="1">Multi-pass membrane protein</topology>
    </subcellularLocation>
</comment>
<dbReference type="InterPro" id="IPR036640">
    <property type="entry name" value="ABC1_TM_sf"/>
</dbReference>
<evidence type="ECO:0000256" key="19">
    <source>
        <dbReference type="ARBA" id="ARBA00023065"/>
    </source>
</evidence>
<dbReference type="PROSITE" id="PS50893">
    <property type="entry name" value="ABC_TRANSPORTER_2"/>
    <property type="match status" value="1"/>
</dbReference>
<keyword evidence="11 35" id="KW-0812">Transmembrane</keyword>
<evidence type="ECO:0000256" key="18">
    <source>
        <dbReference type="ARBA" id="ARBA00022989"/>
    </source>
</evidence>
<evidence type="ECO:0000256" key="25">
    <source>
        <dbReference type="ARBA" id="ARBA00023235"/>
    </source>
</evidence>
<evidence type="ECO:0000256" key="26">
    <source>
        <dbReference type="ARBA" id="ARBA00023288"/>
    </source>
</evidence>
<dbReference type="PANTHER" id="PTHR24223:SF19">
    <property type="entry name" value="CYSTIC FIBROSIS TRANSMEMBRANE CONDUCTANCE REGULATOR"/>
    <property type="match status" value="1"/>
</dbReference>
<evidence type="ECO:0000256" key="8">
    <source>
        <dbReference type="ARBA" id="ARBA00022448"/>
    </source>
</evidence>
<evidence type="ECO:0000256" key="27">
    <source>
        <dbReference type="ARBA" id="ARBA00023303"/>
    </source>
</evidence>
<proteinExistence type="inferred from homology"/>
<evidence type="ECO:0000256" key="12">
    <source>
        <dbReference type="ARBA" id="ARBA00022737"/>
    </source>
</evidence>
<keyword evidence="8 35" id="KW-0813">Transport</keyword>
<comment type="catalytic activity">
    <reaction evidence="32 35">
        <text>ATP + H2O + closed Cl(-) channel = ADP + phosphate + open Cl(-) channel.</text>
        <dbReference type="EC" id="5.6.1.6"/>
    </reaction>
</comment>
<sequence>MDELGVAVQSGLQCQCWTTPILRKGYRQRLELSDIYQIPSADSADNLSEKLEREWDREVASKKNPKLINALRRCFFWRFMFYGILLYLGEVTKAVQPLLLGRIIASYDPDNKAERSIAIYLGIGLCLLFIVRTLLLHPAIFGLHHIGMQMRIAMFSLIYKKTLKLSSRVLDKISIGQLVSLLSNNLNKFDEGLALAHFVWIAPLQVTLLMGLLWDLLQASAFCGLAFLIVLALVQAGLGRMMMKYRDQRAGKINERLVITSEMIENIQSVKAYCWEEAIEKMIENLRQTELKLTRKAAYVRYFNSSAFFFSGFFVVSLSVLPYALINGIILRKIFTTISFCIVLRMAVTRQFPWAVQTWYDSLGAINKIQDFLQKQEYKTLEYNLTTTEVVMENVTAFWEEGFGELFEKAKLNNNNRKISNGDNSLFFSNFSLLGAPVLKDINFKIEKGQLLAVAGSTGAGKTSLLMMILGELEPSEGTIKHSGRISFCSQFSWIMPGTIKENIIFGVSYDEYRYRSVIKACQLEEDISKFAEKDNIVLGEGGITLSGGQRARISLARAVYKDADLYLLDSPFGYLDVLTEKEIFESCVCKLMANKTRILVTSKMEHLKKADKILILHEGSSYFYGTFSELQNLRPDFSSKLMGYDTFDQFSAERRNSILTETLRRFSLEGDPSVSWNEMKKQSFKQSGEFGEKRKNSVLNPINSIRKFSIVQKTPLQVNGVEDDSDEPLERRLSLVPDSEQGEAILPRCNVINTGPTFQGRRRQSVLNLMTHSVNQGPSIHRRTTSTRKMSLAPQTNLTEMDIYSRRLSQESGLEISEEISEEDLKECFFDDVESIPAVTTWNTYLRYITIHKSLIFVLIWCLVVFVAELLLIVIGAVTVVSVLQPYIFLATVPVIAAFIMLRAYFLHTSQQLKQLESEGEGEGSVGIILTLAMNIMNTLQWAVNSSIDVDSLMRSVSRVFKFIDMPTEEGKSTKSIKPSKNGQLSKVMIIENQHVKKDDIWPSGGQMTVKDLTAKYVDGGNAILENISFSISPGQRVGLLGRTGSGKSTLLSAFLRLLNTEGEIQIDGVSWDSISLQQWRKAFGVIPQKVFIFSGTFRKNLDPYELWSDQEIWKVADEVGLRSVIEQFPGKLDFVLVDGGYVLSHGHKQLMCLARSVLSKAKILLLDEPSAHLDPM</sequence>
<dbReference type="GO" id="GO:0031901">
    <property type="term" value="C:early endosome membrane"/>
    <property type="evidence" value="ECO:0007669"/>
    <property type="project" value="UniProtKB-SubCell"/>
</dbReference>
<evidence type="ECO:0000256" key="34">
    <source>
        <dbReference type="ARBA" id="ARBA00048778"/>
    </source>
</evidence>
<comment type="caution">
    <text evidence="38">The sequence shown here is derived from an EMBL/GenBank/DDBJ whole genome shotgun (WGS) entry which is preliminary data.</text>
</comment>
<dbReference type="EMBL" id="JAATJV010386564">
    <property type="protein sequence ID" value="MBZ3883341.1"/>
    <property type="molecule type" value="Genomic_DNA"/>
</dbReference>
<organism evidence="38 39">
    <name type="scientific">Sciurus carolinensis</name>
    <name type="common">Eastern gray squirrel</name>
    <dbReference type="NCBI Taxonomy" id="30640"/>
    <lineage>
        <taxon>Eukaryota</taxon>
        <taxon>Metazoa</taxon>
        <taxon>Chordata</taxon>
        <taxon>Craniata</taxon>
        <taxon>Vertebrata</taxon>
        <taxon>Euteleostomi</taxon>
        <taxon>Mammalia</taxon>
        <taxon>Eutheria</taxon>
        <taxon>Euarchontoglires</taxon>
        <taxon>Glires</taxon>
        <taxon>Rodentia</taxon>
        <taxon>Sciuromorpha</taxon>
        <taxon>Sciuridae</taxon>
        <taxon>Sciurinae</taxon>
        <taxon>Sciurini</taxon>
        <taxon>Sciurus</taxon>
    </lineage>
</organism>
<evidence type="ECO:0000313" key="39">
    <source>
        <dbReference type="Proteomes" id="UP001166674"/>
    </source>
</evidence>
<dbReference type="InterPro" id="IPR011527">
    <property type="entry name" value="ABC1_TM_dom"/>
</dbReference>
<evidence type="ECO:0000256" key="33">
    <source>
        <dbReference type="ARBA" id="ARBA00044653"/>
    </source>
</evidence>
<comment type="caution">
    <text evidence="35">Lacks conserved residue(s) required for the propagation of feature annotation.</text>
</comment>
<comment type="catalytic activity">
    <reaction evidence="28">
        <text>chloride(in) = chloride(out)</text>
        <dbReference type="Rhea" id="RHEA:29823"/>
        <dbReference type="ChEBI" id="CHEBI:17996"/>
    </reaction>
</comment>
<dbReference type="Pfam" id="PF00664">
    <property type="entry name" value="ABC_membrane"/>
    <property type="match status" value="1"/>
</dbReference>
<evidence type="ECO:0000256" key="2">
    <source>
        <dbReference type="ARBA" id="ARBA00004424"/>
    </source>
</evidence>
<dbReference type="PANTHER" id="PTHR24223">
    <property type="entry name" value="ATP-BINDING CASSETTE SUB-FAMILY C"/>
    <property type="match status" value="1"/>
</dbReference>
<feature type="domain" description="ABC transmembrane type-1" evidence="37">
    <location>
        <begin position="84"/>
        <end position="330"/>
    </location>
</feature>
<feature type="domain" description="ABC transporter" evidence="36">
    <location>
        <begin position="421"/>
        <end position="644"/>
    </location>
</feature>
<keyword evidence="12" id="KW-0677">Repeat</keyword>
<feature type="transmembrane region" description="Helical" evidence="35">
    <location>
        <begin position="219"/>
        <end position="239"/>
    </location>
</feature>
<evidence type="ECO:0000256" key="13">
    <source>
        <dbReference type="ARBA" id="ARBA00022741"/>
    </source>
</evidence>
<dbReference type="InterPro" id="IPR025837">
    <property type="entry name" value="CFTR_reg_dom"/>
</dbReference>
<accession>A0AA41N410</accession>
<keyword evidence="18 35" id="KW-1133">Transmembrane helix</keyword>
<gene>
    <name evidence="38" type="ORF">SUZIE_172460</name>
</gene>
<dbReference type="GO" id="GO:0016324">
    <property type="term" value="C:apical plasma membrane"/>
    <property type="evidence" value="ECO:0007669"/>
    <property type="project" value="UniProtKB-SubCell"/>
</dbReference>
<dbReference type="GO" id="GO:0005524">
    <property type="term" value="F:ATP binding"/>
    <property type="evidence" value="ECO:0007669"/>
    <property type="project" value="UniProtKB-KW"/>
</dbReference>
<dbReference type="InterPro" id="IPR027417">
    <property type="entry name" value="P-loop_NTPase"/>
</dbReference>
<evidence type="ECO:0000256" key="20">
    <source>
        <dbReference type="ARBA" id="ARBA00023136"/>
    </source>
</evidence>
<evidence type="ECO:0000259" key="36">
    <source>
        <dbReference type="PROSITE" id="PS50893"/>
    </source>
</evidence>
<dbReference type="InterPro" id="IPR009147">
    <property type="entry name" value="CFTR/ABCC7"/>
</dbReference>
<dbReference type="GO" id="GO:0005260">
    <property type="term" value="F:intracellularly ATP-gated chloride channel activity"/>
    <property type="evidence" value="ECO:0007669"/>
    <property type="project" value="UniProtKB-EC"/>
</dbReference>
<dbReference type="GO" id="GO:0034707">
    <property type="term" value="C:chloride channel complex"/>
    <property type="evidence" value="ECO:0007669"/>
    <property type="project" value="UniProtKB-UniRule"/>
</dbReference>
<keyword evidence="9" id="KW-1003">Cell membrane</keyword>
<evidence type="ECO:0000256" key="7">
    <source>
        <dbReference type="ARBA" id="ARBA00016668"/>
    </source>
</evidence>
<evidence type="ECO:0000256" key="35">
    <source>
        <dbReference type="RuleBase" id="RU362037"/>
    </source>
</evidence>
<comment type="catalytic activity">
    <reaction evidence="33">
        <text>hydrogencarbonate(in) = hydrogencarbonate(out)</text>
        <dbReference type="Rhea" id="RHEA:28695"/>
        <dbReference type="ChEBI" id="CHEBI:17544"/>
    </reaction>
</comment>
<keyword evidence="13 35" id="KW-0547">Nucleotide-binding</keyword>
<keyword evidence="23" id="KW-0325">Glycoprotein</keyword>
<feature type="transmembrane region" description="Helical" evidence="35">
    <location>
        <begin position="856"/>
        <end position="882"/>
    </location>
</feature>
<evidence type="ECO:0000256" key="6">
    <source>
        <dbReference type="ARBA" id="ARBA00012195"/>
    </source>
</evidence>
<evidence type="ECO:0000256" key="28">
    <source>
        <dbReference type="ARBA" id="ARBA00024167"/>
    </source>
</evidence>
<dbReference type="InterPro" id="IPR003439">
    <property type="entry name" value="ABC_transporter-like_ATP-bd"/>
</dbReference>
<dbReference type="Gene3D" id="3.40.50.300">
    <property type="entry name" value="P-loop containing nucleotide triphosphate hydrolases"/>
    <property type="match status" value="2"/>
</dbReference>
<dbReference type="EC" id="5.6.1.6" evidence="6 35"/>
<keyword evidence="20 35" id="KW-0472">Membrane</keyword>
<evidence type="ECO:0000256" key="5">
    <source>
        <dbReference type="ARBA" id="ARBA00009118"/>
    </source>
</evidence>
<dbReference type="GO" id="GO:0016887">
    <property type="term" value="F:ATP hydrolysis activity"/>
    <property type="evidence" value="ECO:0007669"/>
    <property type="project" value="InterPro"/>
</dbReference>
<dbReference type="AlphaFoldDB" id="A0AA41N410"/>
<keyword evidence="21" id="KW-0564">Palmitate</keyword>
<evidence type="ECO:0000256" key="22">
    <source>
        <dbReference type="ARBA" id="ARBA00023173"/>
    </source>
</evidence>
<dbReference type="SMART" id="SM00382">
    <property type="entry name" value="AAA"/>
    <property type="match status" value="2"/>
</dbReference>
<dbReference type="PROSITE" id="PS50929">
    <property type="entry name" value="ABC_TM1F"/>
    <property type="match status" value="1"/>
</dbReference>
<feature type="transmembrane region" description="Helical" evidence="35">
    <location>
        <begin position="193"/>
        <end position="213"/>
    </location>
</feature>
<evidence type="ECO:0000256" key="1">
    <source>
        <dbReference type="ARBA" id="ARBA00004195"/>
    </source>
</evidence>
<evidence type="ECO:0000256" key="15">
    <source>
        <dbReference type="ARBA" id="ARBA00022824"/>
    </source>
</evidence>
<keyword evidence="16 35" id="KW-0067">ATP-binding</keyword>
<dbReference type="InterPro" id="IPR003593">
    <property type="entry name" value="AAA+_ATPase"/>
</dbReference>
<dbReference type="Pfam" id="PF14396">
    <property type="entry name" value="CFTR_R"/>
    <property type="match status" value="1"/>
</dbReference>
<keyword evidence="25" id="KW-0413">Isomerase</keyword>
<keyword evidence="19 35" id="KW-0406">Ion transport</keyword>
<feature type="transmembrane region" description="Helical" evidence="35">
    <location>
        <begin position="117"/>
        <end position="141"/>
    </location>
</feature>
<evidence type="ECO:0000259" key="37">
    <source>
        <dbReference type="PROSITE" id="PS50929"/>
    </source>
</evidence>
<evidence type="ECO:0000256" key="23">
    <source>
        <dbReference type="ARBA" id="ARBA00023180"/>
    </source>
</evidence>
<keyword evidence="22 35" id="KW-0869">Chloride channel</keyword>
<evidence type="ECO:0000256" key="14">
    <source>
        <dbReference type="ARBA" id="ARBA00022753"/>
    </source>
</evidence>
<dbReference type="InterPro" id="IPR050173">
    <property type="entry name" value="ABC_transporter_C-like"/>
</dbReference>
<keyword evidence="24 35" id="KW-0868">Chloride</keyword>
<evidence type="ECO:0000256" key="4">
    <source>
        <dbReference type="ARBA" id="ARBA00004520"/>
    </source>
</evidence>
<evidence type="ECO:0000256" key="30">
    <source>
        <dbReference type="ARBA" id="ARBA00031358"/>
    </source>
</evidence>
<dbReference type="PROSITE" id="PS00211">
    <property type="entry name" value="ABC_TRANSPORTER_1"/>
    <property type="match status" value="1"/>
</dbReference>
<feature type="transmembrane region" description="Helical" evidence="35">
    <location>
        <begin position="888"/>
        <end position="907"/>
    </location>
</feature>
<evidence type="ECO:0000256" key="10">
    <source>
        <dbReference type="ARBA" id="ARBA00022553"/>
    </source>
</evidence>
<evidence type="ECO:0000256" key="24">
    <source>
        <dbReference type="ARBA" id="ARBA00023214"/>
    </source>
</evidence>
<keyword evidence="10 35" id="KW-0597">Phosphoprotein</keyword>
<evidence type="ECO:0000256" key="16">
    <source>
        <dbReference type="ARBA" id="ARBA00022840"/>
    </source>
</evidence>
<keyword evidence="17" id="KW-0832">Ubl conjugation</keyword>
<comment type="similarity">
    <text evidence="5 35">Belongs to the ABC transporter superfamily. ABCC family. CFTR transporter (TC 3.A.1.202) subfamily.</text>
</comment>
<dbReference type="InterPro" id="IPR047082">
    <property type="entry name" value="CFTR1_ATP-bd_dom1"/>
</dbReference>
<dbReference type="GO" id="GO:0140359">
    <property type="term" value="F:ABC-type transporter activity"/>
    <property type="evidence" value="ECO:0007669"/>
    <property type="project" value="InterPro"/>
</dbReference>
<evidence type="ECO:0000256" key="29">
    <source>
        <dbReference type="ARBA" id="ARBA00029720"/>
    </source>
</evidence>
<dbReference type="SUPFAM" id="SSF52540">
    <property type="entry name" value="P-loop containing nucleoside triphosphate hydrolases"/>
    <property type="match status" value="2"/>
</dbReference>
<reference evidence="38" key="1">
    <citation type="submission" date="2020-03" db="EMBL/GenBank/DDBJ databases">
        <title>Studies in the Genomics of Life Span.</title>
        <authorList>
            <person name="Glass D."/>
        </authorList>
    </citation>
    <scope>NUCLEOTIDE SEQUENCE</scope>
    <source>
        <strain evidence="38">SUZIE</strain>
        <tissue evidence="38">Muscle</tissue>
    </source>
</reference>
<keyword evidence="27 35" id="KW-0407">Ion channel</keyword>
<evidence type="ECO:0000256" key="31">
    <source>
        <dbReference type="ARBA" id="ARBA00033163"/>
    </source>
</evidence>
<dbReference type="GO" id="GO:0005829">
    <property type="term" value="C:cytosol"/>
    <property type="evidence" value="ECO:0007669"/>
    <property type="project" value="TreeGrafter"/>
</dbReference>
<keyword evidence="39" id="KW-1185">Reference proteome</keyword>
<dbReference type="GO" id="GO:0005789">
    <property type="term" value="C:endoplasmic reticulum membrane"/>
    <property type="evidence" value="ECO:0007669"/>
    <property type="project" value="UniProtKB-SubCell"/>
</dbReference>
<evidence type="ECO:0000256" key="21">
    <source>
        <dbReference type="ARBA" id="ARBA00023139"/>
    </source>
</evidence>
<keyword evidence="15" id="KW-0256">Endoplasmic reticulum</keyword>
<dbReference type="FunFam" id="3.40.50.300:FF:000581">
    <property type="entry name" value="Cystic fibrosis transmembrane conductance regulator"/>
    <property type="match status" value="1"/>
</dbReference>
<dbReference type="FunFam" id="1.20.1560.10:FF:000017">
    <property type="entry name" value="Cystic fibrosis transmembrane conductance regulator"/>
    <property type="match status" value="1"/>
</dbReference>
<evidence type="ECO:0000256" key="32">
    <source>
        <dbReference type="ARBA" id="ARBA00034073"/>
    </source>
</evidence>
<name>A0AA41N410_SCICA</name>
<keyword evidence="14" id="KW-0967">Endosome</keyword>
<dbReference type="GO" id="GO:0015701">
    <property type="term" value="P:bicarbonate transport"/>
    <property type="evidence" value="ECO:0007669"/>
    <property type="project" value="TreeGrafter"/>
</dbReference>